<dbReference type="EMBL" id="SODF01000002">
    <property type="protein sequence ID" value="TDW18238.1"/>
    <property type="molecule type" value="Genomic_DNA"/>
</dbReference>
<sequence>MSKIFGDSEQPKHSILRTDGEGRPISIGDKLPVSNAVLYAGPPGMGKTWELNHAEVVAKRNDYLTVRLAASENVPLEHHISNAILAESKNLKQRFRWWAVRKLRRTVGDLTKSGRRSRWGYELRVPLGVGPINVGQAIYKEERDTTPYDQLGTTLTDLAGDLGKLAGGKPVLLLIDDVDQGSDRDRAGLNELAIHLEESGLPVWLVAAGGAKSTTMMMAASKRMSGIASTFTNQFSVREIGPLSDAELRPALTEPLRRAEMPYEQEAVDRLVRAANGSPYRLRGFAEAAEALADPRTGFTADVAAAAIVQFETKEEQQYESRLDECGYAERELLATVAEQDRNGLFMPDVLQAAGEDKWQDIDAARQELVARGLLRENGEYVTIPEPRLREHIRAPYPEVDPAAPEDYFLQLTKPAARIAPIHPTADPTRINQILGTAGDPAVRLDRVGEDDGLPLSLDQRKPDGNTILFAGPPGVGTSQELSRTKAMADEQGWTTIRLDATPREPLEFRVVRAVNEQLDSIRKNFGDAEAKHVQKLLSQLSLRTQNKMKTKQLRLGPSSGPQIGVHKSVEGVQSDNVGVGLPELADYLGTLGSAKREPVLFMIDNLDAATDDDMVSLSTLSKHMYESRKSVFLIAAGGEQSVTRLRTASGGKSKVATTTPLKMDLRKVPLWGEQELGPAVAEPLSKAKISHEPAAIDKLVKEANGNPARLRALASSALELVGPGAGITETVANAAAARLNGRSELLYGAAWYNCTAIQKNLLVKTAAGGPQGILRPSKEPVRDGSTWQRDKAAQDLLSDGLLARSGKHHIMVADPGFRDWVQIRLGLDAARSGLAHPVGLQAQVASSSERSGHSRPAQGPGGSTRDVQAKSQ</sequence>
<dbReference type="OrthoDB" id="2020141at2"/>
<dbReference type="SUPFAM" id="SSF52540">
    <property type="entry name" value="P-loop containing nucleoside triphosphate hydrolases"/>
    <property type="match status" value="2"/>
</dbReference>
<evidence type="ECO:0000313" key="2">
    <source>
        <dbReference type="EMBL" id="TDW18238.1"/>
    </source>
</evidence>
<comment type="caution">
    <text evidence="2">The sequence shown here is derived from an EMBL/GenBank/DDBJ whole genome shotgun (WGS) entry which is preliminary data.</text>
</comment>
<feature type="compositionally biased region" description="Basic and acidic residues" evidence="1">
    <location>
        <begin position="9"/>
        <end position="21"/>
    </location>
</feature>
<dbReference type="InterPro" id="IPR027417">
    <property type="entry name" value="P-loop_NTPase"/>
</dbReference>
<feature type="region of interest" description="Disordered" evidence="1">
    <location>
        <begin position="843"/>
        <end position="873"/>
    </location>
</feature>
<evidence type="ECO:0000256" key="1">
    <source>
        <dbReference type="SAM" id="MobiDB-lite"/>
    </source>
</evidence>
<dbReference type="Proteomes" id="UP000295447">
    <property type="component" value="Unassembled WGS sequence"/>
</dbReference>
<organism evidence="2 3">
    <name type="scientific">Kribbella kalugense</name>
    <dbReference type="NCBI Taxonomy" id="2512221"/>
    <lineage>
        <taxon>Bacteria</taxon>
        <taxon>Bacillati</taxon>
        <taxon>Actinomycetota</taxon>
        <taxon>Actinomycetes</taxon>
        <taxon>Propionibacteriales</taxon>
        <taxon>Kribbellaceae</taxon>
        <taxon>Kribbella</taxon>
    </lineage>
</organism>
<feature type="region of interest" description="Disordered" evidence="1">
    <location>
        <begin position="1"/>
        <end position="21"/>
    </location>
</feature>
<dbReference type="Gene3D" id="3.40.50.300">
    <property type="entry name" value="P-loop containing nucleotide triphosphate hydrolases"/>
    <property type="match status" value="2"/>
</dbReference>
<name>A0A4R7ZNX6_9ACTN</name>
<gene>
    <name evidence="2" type="ORF">EV650_4822</name>
</gene>
<dbReference type="RefSeq" id="WP_134121245.1">
    <property type="nucleotide sequence ID" value="NZ_SODF01000002.1"/>
</dbReference>
<keyword evidence="3" id="KW-1185">Reference proteome</keyword>
<evidence type="ECO:0000313" key="3">
    <source>
        <dbReference type="Proteomes" id="UP000295447"/>
    </source>
</evidence>
<dbReference type="AlphaFoldDB" id="A0A4R7ZNX6"/>
<accession>A0A4R7ZNX6</accession>
<proteinExistence type="predicted"/>
<reference evidence="2 3" key="1">
    <citation type="submission" date="2019-03" db="EMBL/GenBank/DDBJ databases">
        <title>Genomic Encyclopedia of Type Strains, Phase III (KMG-III): the genomes of soil and plant-associated and newly described type strains.</title>
        <authorList>
            <person name="Whitman W."/>
        </authorList>
    </citation>
    <scope>NUCLEOTIDE SEQUENCE [LARGE SCALE GENOMIC DNA]</scope>
    <source>
        <strain evidence="2 3">VKM Ac-2570</strain>
    </source>
</reference>
<protein>
    <recommendedName>
        <fullName evidence="4">AAA ATPase-like protein</fullName>
    </recommendedName>
</protein>
<evidence type="ECO:0008006" key="4">
    <source>
        <dbReference type="Google" id="ProtNLM"/>
    </source>
</evidence>